<comment type="caution">
    <text evidence="1">The sequence shown here is derived from an EMBL/GenBank/DDBJ whole genome shotgun (WGS) entry which is preliminary data.</text>
</comment>
<protein>
    <submittedName>
        <fullName evidence="1">Uncharacterized protein</fullName>
    </submittedName>
</protein>
<keyword evidence="2" id="KW-1185">Reference proteome</keyword>
<dbReference type="EMBL" id="JAIWYP010000009">
    <property type="protein sequence ID" value="KAH3770347.1"/>
    <property type="molecule type" value="Genomic_DNA"/>
</dbReference>
<name>A0A9D4IFB9_DREPO</name>
<evidence type="ECO:0000313" key="1">
    <source>
        <dbReference type="EMBL" id="KAH3770347.1"/>
    </source>
</evidence>
<sequence>MSPGGAALDHSSSCACSDAAGFEVSLACILAPEGWATNGSRASGKQVVHKVIDTV</sequence>
<accession>A0A9D4IFB9</accession>
<reference evidence="1" key="2">
    <citation type="submission" date="2020-11" db="EMBL/GenBank/DDBJ databases">
        <authorList>
            <person name="McCartney M.A."/>
            <person name="Auch B."/>
            <person name="Kono T."/>
            <person name="Mallez S."/>
            <person name="Becker A."/>
            <person name="Gohl D.M."/>
            <person name="Silverstein K.A.T."/>
            <person name="Koren S."/>
            <person name="Bechman K.B."/>
            <person name="Herman A."/>
            <person name="Abrahante J.E."/>
            <person name="Garbe J."/>
        </authorList>
    </citation>
    <scope>NUCLEOTIDE SEQUENCE</scope>
    <source>
        <strain evidence="1">Duluth1</strain>
        <tissue evidence="1">Whole animal</tissue>
    </source>
</reference>
<dbReference type="Proteomes" id="UP000828390">
    <property type="component" value="Unassembled WGS sequence"/>
</dbReference>
<dbReference type="AlphaFoldDB" id="A0A9D4IFB9"/>
<proteinExistence type="predicted"/>
<organism evidence="1 2">
    <name type="scientific">Dreissena polymorpha</name>
    <name type="common">Zebra mussel</name>
    <name type="synonym">Mytilus polymorpha</name>
    <dbReference type="NCBI Taxonomy" id="45954"/>
    <lineage>
        <taxon>Eukaryota</taxon>
        <taxon>Metazoa</taxon>
        <taxon>Spiralia</taxon>
        <taxon>Lophotrochozoa</taxon>
        <taxon>Mollusca</taxon>
        <taxon>Bivalvia</taxon>
        <taxon>Autobranchia</taxon>
        <taxon>Heteroconchia</taxon>
        <taxon>Euheterodonta</taxon>
        <taxon>Imparidentia</taxon>
        <taxon>Neoheterodontei</taxon>
        <taxon>Myida</taxon>
        <taxon>Dreissenoidea</taxon>
        <taxon>Dreissenidae</taxon>
        <taxon>Dreissena</taxon>
    </lineage>
</organism>
<evidence type="ECO:0000313" key="2">
    <source>
        <dbReference type="Proteomes" id="UP000828390"/>
    </source>
</evidence>
<gene>
    <name evidence="1" type="ORF">DPMN_171632</name>
</gene>
<reference evidence="1" key="1">
    <citation type="journal article" date="2019" name="bioRxiv">
        <title>The Genome of the Zebra Mussel, Dreissena polymorpha: A Resource for Invasive Species Research.</title>
        <authorList>
            <person name="McCartney M.A."/>
            <person name="Auch B."/>
            <person name="Kono T."/>
            <person name="Mallez S."/>
            <person name="Zhang Y."/>
            <person name="Obille A."/>
            <person name="Becker A."/>
            <person name="Abrahante J.E."/>
            <person name="Garbe J."/>
            <person name="Badalamenti J.P."/>
            <person name="Herman A."/>
            <person name="Mangelson H."/>
            <person name="Liachko I."/>
            <person name="Sullivan S."/>
            <person name="Sone E.D."/>
            <person name="Koren S."/>
            <person name="Silverstein K.A.T."/>
            <person name="Beckman K.B."/>
            <person name="Gohl D.M."/>
        </authorList>
    </citation>
    <scope>NUCLEOTIDE SEQUENCE</scope>
    <source>
        <strain evidence="1">Duluth1</strain>
        <tissue evidence="1">Whole animal</tissue>
    </source>
</reference>